<protein>
    <recommendedName>
        <fullName evidence="4">Spermidine synthase</fullName>
    </recommendedName>
</protein>
<gene>
    <name evidence="2" type="ORF">BCL65_10230</name>
</gene>
<keyword evidence="1" id="KW-0620">Polyamine biosynthesis</keyword>
<evidence type="ECO:0000313" key="3">
    <source>
        <dbReference type="Proteomes" id="UP000239895"/>
    </source>
</evidence>
<dbReference type="SUPFAM" id="SSF53335">
    <property type="entry name" value="S-adenosyl-L-methionine-dependent methyltransferases"/>
    <property type="match status" value="1"/>
</dbReference>
<evidence type="ECO:0000256" key="1">
    <source>
        <dbReference type="ARBA" id="ARBA00023115"/>
    </source>
</evidence>
<dbReference type="Gene3D" id="3.40.50.150">
    <property type="entry name" value="Vaccinia Virus protein VP39"/>
    <property type="match status" value="1"/>
</dbReference>
<dbReference type="CDD" id="cd02440">
    <property type="entry name" value="AdoMet_MTases"/>
    <property type="match status" value="1"/>
</dbReference>
<dbReference type="RefSeq" id="WP_106265280.1">
    <property type="nucleotide sequence ID" value="NZ_PVTX01000002.1"/>
</dbReference>
<proteinExistence type="predicted"/>
<dbReference type="PANTHER" id="PTHR43317:SF3">
    <property type="entry name" value="BLR2883 PROTEIN"/>
    <property type="match status" value="1"/>
</dbReference>
<accession>A0ABX5EG60</accession>
<reference evidence="2 3" key="1">
    <citation type="submission" date="2018-03" db="EMBL/GenBank/DDBJ databases">
        <title>Comparative analysis of microorganisms from saline springs in Andes Mountain Range, Colombia.</title>
        <authorList>
            <person name="Rubin E."/>
        </authorList>
    </citation>
    <scope>NUCLEOTIDE SEQUENCE [LARGE SCALE GENOMIC DNA]</scope>
    <source>
        <strain evidence="2 3">CG 23</strain>
    </source>
</reference>
<dbReference type="EMBL" id="PVTX01000002">
    <property type="protein sequence ID" value="PRZ08488.1"/>
    <property type="molecule type" value="Genomic_DNA"/>
</dbReference>
<organism evidence="2 3">
    <name type="scientific">Isoptericola halotolerans</name>
    <dbReference type="NCBI Taxonomy" id="300560"/>
    <lineage>
        <taxon>Bacteria</taxon>
        <taxon>Bacillati</taxon>
        <taxon>Actinomycetota</taxon>
        <taxon>Actinomycetes</taxon>
        <taxon>Micrococcales</taxon>
        <taxon>Promicromonosporaceae</taxon>
        <taxon>Isoptericola</taxon>
    </lineage>
</organism>
<name>A0ABX5EG60_9MICO</name>
<keyword evidence="3" id="KW-1185">Reference proteome</keyword>
<dbReference type="Proteomes" id="UP000239895">
    <property type="component" value="Unassembled WGS sequence"/>
</dbReference>
<sequence length="243" mass="26717">MPLRFEELDFQTTPMGEISLRRRYDPAAQQDVYEVRLGDEYLMSSLFTVAERELATLALARLDSPLARLDAPAGGLRVLVGGLGLGYTALAALADPRVGDVTVVEYSGPVLDWHRRELLPEAAGLATDPRCRLVQDDFFRRARAEPEVRYDAILLDIDHSPRHVLHPSHAAFYAADGLRAMSRHLADGGLFALWSDDPPDAPFEAVLGQVFAERSAHPVDFPNPITGGRSSNTVYLARGVTAR</sequence>
<dbReference type="PANTHER" id="PTHR43317">
    <property type="entry name" value="THERMOSPERMINE SYNTHASE ACAULIS5"/>
    <property type="match status" value="1"/>
</dbReference>
<dbReference type="InterPro" id="IPR029063">
    <property type="entry name" value="SAM-dependent_MTases_sf"/>
</dbReference>
<evidence type="ECO:0000313" key="2">
    <source>
        <dbReference type="EMBL" id="PRZ08488.1"/>
    </source>
</evidence>
<evidence type="ECO:0008006" key="4">
    <source>
        <dbReference type="Google" id="ProtNLM"/>
    </source>
</evidence>
<comment type="caution">
    <text evidence="2">The sequence shown here is derived from an EMBL/GenBank/DDBJ whole genome shotgun (WGS) entry which is preliminary data.</text>
</comment>